<dbReference type="PANTHER" id="PTHR30349:SF36">
    <property type="entry name" value="PROPHAGE INTEGRASE INTR-RELATED"/>
    <property type="match status" value="1"/>
</dbReference>
<dbReference type="InterPro" id="IPR011010">
    <property type="entry name" value="DNA_brk_join_enz"/>
</dbReference>
<dbReference type="CDD" id="cd01189">
    <property type="entry name" value="INT_ICEBs1_C_like"/>
    <property type="match status" value="1"/>
</dbReference>
<feature type="domain" description="Tyr recombinase" evidence="4">
    <location>
        <begin position="172"/>
        <end position="356"/>
    </location>
</feature>
<dbReference type="RefSeq" id="WP_380106904.1">
    <property type="nucleotide sequence ID" value="NZ_JBHSIH010000001.1"/>
</dbReference>
<dbReference type="Gene3D" id="1.10.150.130">
    <property type="match status" value="1"/>
</dbReference>
<evidence type="ECO:0000256" key="2">
    <source>
        <dbReference type="ARBA" id="ARBA00023125"/>
    </source>
</evidence>
<name>A0ABW5ETF9_9BURK</name>
<evidence type="ECO:0000256" key="1">
    <source>
        <dbReference type="ARBA" id="ARBA00022908"/>
    </source>
</evidence>
<dbReference type="InterPro" id="IPR013762">
    <property type="entry name" value="Integrase-like_cat_sf"/>
</dbReference>
<keyword evidence="3" id="KW-0233">DNA recombination</keyword>
<dbReference type="Pfam" id="PF12167">
    <property type="entry name" value="Arm-DNA-bind_2"/>
    <property type="match status" value="1"/>
</dbReference>
<protein>
    <submittedName>
        <fullName evidence="5">Arm DNA-binding domain-containing protein</fullName>
    </submittedName>
</protein>
<dbReference type="InterPro" id="IPR022000">
    <property type="entry name" value="Min27-like_integrase_DNA_bind"/>
</dbReference>
<evidence type="ECO:0000313" key="6">
    <source>
        <dbReference type="Proteomes" id="UP001597287"/>
    </source>
</evidence>
<evidence type="ECO:0000256" key="3">
    <source>
        <dbReference type="ARBA" id="ARBA00023172"/>
    </source>
</evidence>
<dbReference type="PANTHER" id="PTHR30349">
    <property type="entry name" value="PHAGE INTEGRASE-RELATED"/>
    <property type="match status" value="1"/>
</dbReference>
<dbReference type="InterPro" id="IPR010998">
    <property type="entry name" value="Integrase_recombinase_N"/>
</dbReference>
<accession>A0ABW5ETF9</accession>
<sequence length="375" mass="42520">MPGVIVRDKYLQIDLRAHGFGRERLELQPTPANIRYAERMRAEILGKIERGTFVLGDYFPDSPRARADVPSMTVGQLFGEWLDVKKPELQHSTIHSYQQTIDSYHFDGVRRDLVGNFTFRSLKRLLARLPANPKTFNNVASVLRQVLEYGYKAKILTEPLHESIEMRRRQKPEPDPFTLDEVEVLLGKMKAEAARNYFEFAFFSGLRPSELIALTWSKVDLRSGTVMVDSALTRGRVKGTKTSEVRKVELPSRARDALERQRKVSQLAGGRVFLTVAGGDLENTDMPLDSWWKPAMKVSGIRHRDARQTRHTYATMMLMAGVTPAYAARQMGHGIEMFLRTYSKWIDGADKGAEQRKLDSFISASKPKAGTQTGT</sequence>
<comment type="caution">
    <text evidence="5">The sequence shown here is derived from an EMBL/GenBank/DDBJ whole genome shotgun (WGS) entry which is preliminary data.</text>
</comment>
<dbReference type="Pfam" id="PF00589">
    <property type="entry name" value="Phage_integrase"/>
    <property type="match status" value="1"/>
</dbReference>
<keyword evidence="2 5" id="KW-0238">DNA-binding</keyword>
<evidence type="ECO:0000313" key="5">
    <source>
        <dbReference type="EMBL" id="MFD2320129.1"/>
    </source>
</evidence>
<dbReference type="EMBL" id="JBHUIG010000018">
    <property type="protein sequence ID" value="MFD2320129.1"/>
    <property type="molecule type" value="Genomic_DNA"/>
</dbReference>
<dbReference type="PROSITE" id="PS51898">
    <property type="entry name" value="TYR_RECOMBINASE"/>
    <property type="match status" value="1"/>
</dbReference>
<dbReference type="GO" id="GO:0003677">
    <property type="term" value="F:DNA binding"/>
    <property type="evidence" value="ECO:0007669"/>
    <property type="project" value="UniProtKB-KW"/>
</dbReference>
<keyword evidence="1" id="KW-0229">DNA integration</keyword>
<dbReference type="SUPFAM" id="SSF56349">
    <property type="entry name" value="DNA breaking-rejoining enzymes"/>
    <property type="match status" value="1"/>
</dbReference>
<dbReference type="InterPro" id="IPR050090">
    <property type="entry name" value="Tyrosine_recombinase_XerCD"/>
</dbReference>
<proteinExistence type="predicted"/>
<evidence type="ECO:0000259" key="4">
    <source>
        <dbReference type="PROSITE" id="PS51898"/>
    </source>
</evidence>
<dbReference type="Gene3D" id="1.10.443.10">
    <property type="entry name" value="Intergrase catalytic core"/>
    <property type="match status" value="1"/>
</dbReference>
<dbReference type="Proteomes" id="UP001597287">
    <property type="component" value="Unassembled WGS sequence"/>
</dbReference>
<gene>
    <name evidence="5" type="ORF">ACFSPV_15590</name>
</gene>
<keyword evidence="6" id="KW-1185">Reference proteome</keyword>
<reference evidence="6" key="1">
    <citation type="journal article" date="2019" name="Int. J. Syst. Evol. Microbiol.">
        <title>The Global Catalogue of Microorganisms (GCM) 10K type strain sequencing project: providing services to taxonomists for standard genome sequencing and annotation.</title>
        <authorList>
            <consortium name="The Broad Institute Genomics Platform"/>
            <consortium name="The Broad Institute Genome Sequencing Center for Infectious Disease"/>
            <person name="Wu L."/>
            <person name="Ma J."/>
        </authorList>
    </citation>
    <scope>NUCLEOTIDE SEQUENCE [LARGE SCALE GENOMIC DNA]</scope>
    <source>
        <strain evidence="6">CCUG 62793</strain>
    </source>
</reference>
<dbReference type="InterPro" id="IPR002104">
    <property type="entry name" value="Integrase_catalytic"/>
</dbReference>
<organism evidence="5 6">
    <name type="scientific">Delftia deserti</name>
    <dbReference type="NCBI Taxonomy" id="1651218"/>
    <lineage>
        <taxon>Bacteria</taxon>
        <taxon>Pseudomonadati</taxon>
        <taxon>Pseudomonadota</taxon>
        <taxon>Betaproteobacteria</taxon>
        <taxon>Burkholderiales</taxon>
        <taxon>Comamonadaceae</taxon>
        <taxon>Delftia</taxon>
    </lineage>
</organism>